<dbReference type="PANTHER" id="PTHR43280">
    <property type="entry name" value="ARAC-FAMILY TRANSCRIPTIONAL REGULATOR"/>
    <property type="match status" value="1"/>
</dbReference>
<dbReference type="GO" id="GO:0003700">
    <property type="term" value="F:DNA-binding transcription factor activity"/>
    <property type="evidence" value="ECO:0007669"/>
    <property type="project" value="InterPro"/>
</dbReference>
<dbReference type="PANTHER" id="PTHR43280:SF32">
    <property type="entry name" value="TRANSCRIPTIONAL REGULATORY PROTEIN"/>
    <property type="match status" value="1"/>
</dbReference>
<accession>A0A0B3RFE1</accession>
<keyword evidence="2" id="KW-0238">DNA-binding</keyword>
<name>A0A0B3RFE1_9RHOB</name>
<evidence type="ECO:0000313" key="6">
    <source>
        <dbReference type="Proteomes" id="UP000030960"/>
    </source>
</evidence>
<dbReference type="AlphaFoldDB" id="A0A0B3RFE1"/>
<feature type="domain" description="HTH araC/xylS-type" evidence="4">
    <location>
        <begin position="180"/>
        <end position="278"/>
    </location>
</feature>
<evidence type="ECO:0000256" key="3">
    <source>
        <dbReference type="ARBA" id="ARBA00023163"/>
    </source>
</evidence>
<keyword evidence="6" id="KW-1185">Reference proteome</keyword>
<evidence type="ECO:0000313" key="5">
    <source>
        <dbReference type="EMBL" id="KHQ49925.1"/>
    </source>
</evidence>
<sequence length="297" mass="31678">MRSDPHSTAGSVRAGTFSGSLQPRVVGLAESLTGPSWLAFLLEAGSARLSGEEPAIAAPALVWRPWTREARAVFQAGAAGTYVLLGPTALANAVGHMPETRELREMADRPVTAPLPREGASFEAMRAAFRGLSRDLGSEAAAAHAVVGAYLRVILIEVYRAGRSQQPGRGGGSPGHRVFADYGALVEAHFRDRWTVEDYAAALGVSRDRLGDICRRVRGIGPKALIDRRVALEARLQLENSSNSIQQVAGLLGFASAAQFNRFFCRMVGRPPGAYRAAYRAGAQAGVSQGGRPFEWP</sequence>
<dbReference type="OrthoDB" id="9814125at2"/>
<evidence type="ECO:0000259" key="4">
    <source>
        <dbReference type="PROSITE" id="PS01124"/>
    </source>
</evidence>
<dbReference type="RefSeq" id="WP_052244911.1">
    <property type="nucleotide sequence ID" value="NZ_JSUQ01000036.1"/>
</dbReference>
<evidence type="ECO:0000256" key="2">
    <source>
        <dbReference type="ARBA" id="ARBA00023125"/>
    </source>
</evidence>
<keyword evidence="1" id="KW-0805">Transcription regulation</keyword>
<dbReference type="Pfam" id="PF12833">
    <property type="entry name" value="HTH_18"/>
    <property type="match status" value="1"/>
</dbReference>
<dbReference type="PROSITE" id="PS01124">
    <property type="entry name" value="HTH_ARAC_FAMILY_2"/>
    <property type="match status" value="1"/>
</dbReference>
<organism evidence="5 6">
    <name type="scientific">Mameliella alba</name>
    <dbReference type="NCBI Taxonomy" id="561184"/>
    <lineage>
        <taxon>Bacteria</taxon>
        <taxon>Pseudomonadati</taxon>
        <taxon>Pseudomonadota</taxon>
        <taxon>Alphaproteobacteria</taxon>
        <taxon>Rhodobacterales</taxon>
        <taxon>Roseobacteraceae</taxon>
        <taxon>Mameliella</taxon>
    </lineage>
</organism>
<keyword evidence="3" id="KW-0804">Transcription</keyword>
<dbReference type="SUPFAM" id="SSF46689">
    <property type="entry name" value="Homeodomain-like"/>
    <property type="match status" value="1"/>
</dbReference>
<proteinExistence type="predicted"/>
<dbReference type="Gene3D" id="1.10.10.60">
    <property type="entry name" value="Homeodomain-like"/>
    <property type="match status" value="1"/>
</dbReference>
<evidence type="ECO:0000256" key="1">
    <source>
        <dbReference type="ARBA" id="ARBA00023015"/>
    </source>
</evidence>
<gene>
    <name evidence="5" type="ORF">OA50_05548</name>
</gene>
<dbReference type="Proteomes" id="UP000030960">
    <property type="component" value="Unassembled WGS sequence"/>
</dbReference>
<protein>
    <submittedName>
        <fullName evidence="5">Transcriptional regulator, AraC family</fullName>
    </submittedName>
</protein>
<comment type="caution">
    <text evidence="5">The sequence shown here is derived from an EMBL/GenBank/DDBJ whole genome shotgun (WGS) entry which is preliminary data.</text>
</comment>
<dbReference type="InterPro" id="IPR018060">
    <property type="entry name" value="HTH_AraC"/>
</dbReference>
<dbReference type="STRING" id="561184.SAMN05216376_11126"/>
<dbReference type="GO" id="GO:0043565">
    <property type="term" value="F:sequence-specific DNA binding"/>
    <property type="evidence" value="ECO:0007669"/>
    <property type="project" value="InterPro"/>
</dbReference>
<dbReference type="SMART" id="SM00342">
    <property type="entry name" value="HTH_ARAC"/>
    <property type="match status" value="1"/>
</dbReference>
<dbReference type="EMBL" id="JSUQ01000036">
    <property type="protein sequence ID" value="KHQ49925.1"/>
    <property type="molecule type" value="Genomic_DNA"/>
</dbReference>
<reference evidence="5 6" key="1">
    <citation type="submission" date="2014-10" db="EMBL/GenBank/DDBJ databases">
        <title>Genome sequence of Ponticoccus sp. strain UMTAT08 isolated from clonal culture of toxic dinoflagellate Alexandrium tamiyavanichii.</title>
        <authorList>
            <person name="Gan H.Y."/>
            <person name="Muhd D.-D."/>
            <person name="Mohd Noor M.E."/>
            <person name="Yeong Y.S."/>
            <person name="Usup G."/>
        </authorList>
    </citation>
    <scope>NUCLEOTIDE SEQUENCE [LARGE SCALE GENOMIC DNA]</scope>
    <source>
        <strain evidence="5 6">UMTAT08</strain>
    </source>
</reference>
<dbReference type="InterPro" id="IPR009057">
    <property type="entry name" value="Homeodomain-like_sf"/>
</dbReference>